<evidence type="ECO:0000256" key="1">
    <source>
        <dbReference type="SAM" id="MobiDB-lite"/>
    </source>
</evidence>
<feature type="region of interest" description="Disordered" evidence="1">
    <location>
        <begin position="1"/>
        <end position="34"/>
    </location>
</feature>
<evidence type="ECO:0000313" key="3">
    <source>
        <dbReference type="Proteomes" id="UP000694892"/>
    </source>
</evidence>
<dbReference type="Proteomes" id="UP000694892">
    <property type="component" value="Chromosome 1L"/>
</dbReference>
<reference evidence="3" key="1">
    <citation type="journal article" date="2016" name="Nature">
        <title>Genome evolution in the allotetraploid frog Xenopus laevis.</title>
        <authorList>
            <person name="Session A.M."/>
            <person name="Uno Y."/>
            <person name="Kwon T."/>
            <person name="Chapman J.A."/>
            <person name="Toyoda A."/>
            <person name="Takahashi S."/>
            <person name="Fukui A."/>
            <person name="Hikosaka A."/>
            <person name="Suzuki A."/>
            <person name="Kondo M."/>
            <person name="van Heeringen S.J."/>
            <person name="Quigley I."/>
            <person name="Heinz S."/>
            <person name="Ogino H."/>
            <person name="Ochi H."/>
            <person name="Hellsten U."/>
            <person name="Lyons J.B."/>
            <person name="Simakov O."/>
            <person name="Putnam N."/>
            <person name="Stites J."/>
            <person name="Kuroki Y."/>
            <person name="Tanaka T."/>
            <person name="Michiue T."/>
            <person name="Watanabe M."/>
            <person name="Bogdanovic O."/>
            <person name="Lister R."/>
            <person name="Georgiou G."/>
            <person name="Paranjpe S.S."/>
            <person name="van Kruijsbergen I."/>
            <person name="Shu S."/>
            <person name="Carlson J."/>
            <person name="Kinoshita T."/>
            <person name="Ohta Y."/>
            <person name="Mawaribuchi S."/>
            <person name="Jenkins J."/>
            <person name="Grimwood J."/>
            <person name="Schmutz J."/>
            <person name="Mitros T."/>
            <person name="Mozaffari S.V."/>
            <person name="Suzuki Y."/>
            <person name="Haramoto Y."/>
            <person name="Yamamoto T.S."/>
            <person name="Takagi C."/>
            <person name="Heald R."/>
            <person name="Miller K."/>
            <person name="Haudenschild C."/>
            <person name="Kitzman J."/>
            <person name="Nakayama T."/>
            <person name="Izutsu Y."/>
            <person name="Robert J."/>
            <person name="Fortriede J."/>
            <person name="Burns K."/>
            <person name="Lotay V."/>
            <person name="Karimi K."/>
            <person name="Yasuoka Y."/>
            <person name="Dichmann D.S."/>
            <person name="Flajnik M.F."/>
            <person name="Houston D.W."/>
            <person name="Shendure J."/>
            <person name="DuPasquier L."/>
            <person name="Vize P.D."/>
            <person name="Zorn A.M."/>
            <person name="Ito M."/>
            <person name="Marcotte E.M."/>
            <person name="Wallingford J.B."/>
            <person name="Ito Y."/>
            <person name="Asashima M."/>
            <person name="Ueno N."/>
            <person name="Matsuda Y."/>
            <person name="Veenstra G.J."/>
            <person name="Fujiyama A."/>
            <person name="Harland R.M."/>
            <person name="Taira M."/>
            <person name="Rokhsar D.S."/>
        </authorList>
    </citation>
    <scope>NUCLEOTIDE SEQUENCE [LARGE SCALE GENOMIC DNA]</scope>
    <source>
        <strain evidence="3">J</strain>
    </source>
</reference>
<dbReference type="PANTHER" id="PTHR36981">
    <property type="entry name" value="ZGC:195170"/>
    <property type="match status" value="1"/>
</dbReference>
<organism evidence="2 3">
    <name type="scientific">Xenopus laevis</name>
    <name type="common">African clawed frog</name>
    <dbReference type="NCBI Taxonomy" id="8355"/>
    <lineage>
        <taxon>Eukaryota</taxon>
        <taxon>Metazoa</taxon>
        <taxon>Chordata</taxon>
        <taxon>Craniata</taxon>
        <taxon>Vertebrata</taxon>
        <taxon>Euteleostomi</taxon>
        <taxon>Amphibia</taxon>
        <taxon>Batrachia</taxon>
        <taxon>Anura</taxon>
        <taxon>Pipoidea</taxon>
        <taxon>Pipidae</taxon>
        <taxon>Xenopodinae</taxon>
        <taxon>Xenopus</taxon>
        <taxon>Xenopus</taxon>
    </lineage>
</organism>
<gene>
    <name evidence="2" type="ORF">XELAEV_18008097mg</name>
</gene>
<sequence length="169" mass="19829">MMRKARQRETQDDPCFPINPTRSVAMSHNKPTEEDHPRLLDTHWCNCDIMPTVKECLYCCEIRNVVDIIEPGTCCIVENPIFINHLYINLRLVKNMTRCPSVDEYHRYLRITAYRTFTILIHKFLGRRNRHPIPACVVKDICTIFADSFGLYQGFIALDDYEAVDFDLD</sequence>
<dbReference type="PANTHER" id="PTHR36981:SF10">
    <property type="entry name" value="P2X PURINOCEPTOR 7-LIKE"/>
    <property type="match status" value="1"/>
</dbReference>
<accession>A0A974I5S4</accession>
<dbReference type="AlphaFoldDB" id="A0A974I5S4"/>
<proteinExistence type="predicted"/>
<dbReference type="EMBL" id="CM004466">
    <property type="protein sequence ID" value="OCU02334.1"/>
    <property type="molecule type" value="Genomic_DNA"/>
</dbReference>
<evidence type="ECO:0000313" key="2">
    <source>
        <dbReference type="EMBL" id="OCU02334.1"/>
    </source>
</evidence>
<name>A0A974I5S4_XENLA</name>
<dbReference type="OMA" id="HYCPYHL"/>
<evidence type="ECO:0008006" key="4">
    <source>
        <dbReference type="Google" id="ProtNLM"/>
    </source>
</evidence>
<protein>
    <recommendedName>
        <fullName evidence="4">P2X purinoceptor 7-like</fullName>
    </recommendedName>
</protein>